<evidence type="ECO:0000256" key="5">
    <source>
        <dbReference type="ARBA" id="ARBA00022747"/>
    </source>
</evidence>
<evidence type="ECO:0000256" key="8">
    <source>
        <dbReference type="ARBA" id="ARBA00022840"/>
    </source>
</evidence>
<dbReference type="Pfam" id="PF18766">
    <property type="entry name" value="SWI2_SNF2"/>
    <property type="match status" value="1"/>
</dbReference>
<dbReference type="InterPro" id="IPR004473">
    <property type="entry name" value="Restrct_endonuc_typeI_HsdR"/>
</dbReference>
<dbReference type="GO" id="GO:0009307">
    <property type="term" value="P:DNA restriction-modification system"/>
    <property type="evidence" value="ECO:0007669"/>
    <property type="project" value="UniProtKB-KW"/>
</dbReference>
<keyword evidence="8 10" id="KW-0067">ATP-binding</keyword>
<evidence type="ECO:0000256" key="2">
    <source>
        <dbReference type="ARBA" id="ARBA00008598"/>
    </source>
</evidence>
<evidence type="ECO:0000256" key="1">
    <source>
        <dbReference type="ARBA" id="ARBA00000851"/>
    </source>
</evidence>
<dbReference type="SMART" id="SM00487">
    <property type="entry name" value="DEXDc"/>
    <property type="match status" value="1"/>
</dbReference>
<evidence type="ECO:0000256" key="9">
    <source>
        <dbReference type="ARBA" id="ARBA00023125"/>
    </source>
</evidence>
<dbReference type="AlphaFoldDB" id="A0A7H4PB63"/>
<keyword evidence="6" id="KW-0255">Endonuclease</keyword>
<dbReference type="EMBL" id="UGMX01000002">
    <property type="protein sequence ID" value="STW09678.1"/>
    <property type="molecule type" value="Genomic_DNA"/>
</dbReference>
<dbReference type="Proteomes" id="UP000254571">
    <property type="component" value="Unassembled WGS sequence"/>
</dbReference>
<evidence type="ECO:0000256" key="3">
    <source>
        <dbReference type="ARBA" id="ARBA00022722"/>
    </source>
</evidence>
<organism evidence="12 13">
    <name type="scientific">Klebsiella grimontii</name>
    <dbReference type="NCBI Taxonomy" id="2058152"/>
    <lineage>
        <taxon>Bacteria</taxon>
        <taxon>Pseudomonadati</taxon>
        <taxon>Pseudomonadota</taxon>
        <taxon>Gammaproteobacteria</taxon>
        <taxon>Enterobacterales</taxon>
        <taxon>Enterobacteriaceae</taxon>
        <taxon>Klebsiella/Raoultella group</taxon>
        <taxon>Klebsiella</taxon>
    </lineage>
</organism>
<evidence type="ECO:0000313" key="12">
    <source>
        <dbReference type="EMBL" id="STW09678.1"/>
    </source>
</evidence>
<dbReference type="Pfam" id="PF04313">
    <property type="entry name" value="HSDR_N"/>
    <property type="match status" value="1"/>
</dbReference>
<evidence type="ECO:0000313" key="13">
    <source>
        <dbReference type="Proteomes" id="UP000254571"/>
    </source>
</evidence>
<comment type="function">
    <text evidence="10">Subunit R is required for both nuclease and ATPase activities, but not for modification.</text>
</comment>
<name>A0A7H4PB63_9ENTR</name>
<feature type="domain" description="Helicase ATP-binding" evidence="11">
    <location>
        <begin position="139"/>
        <end position="278"/>
    </location>
</feature>
<dbReference type="Gene3D" id="3.90.1570.50">
    <property type="match status" value="1"/>
</dbReference>
<comment type="similarity">
    <text evidence="2 10">Belongs to the HsdR family.</text>
</comment>
<dbReference type="NCBIfam" id="TIGR00348">
    <property type="entry name" value="hsdR"/>
    <property type="match status" value="1"/>
</dbReference>
<evidence type="ECO:0000256" key="6">
    <source>
        <dbReference type="ARBA" id="ARBA00022759"/>
    </source>
</evidence>
<evidence type="ECO:0000259" key="11">
    <source>
        <dbReference type="PROSITE" id="PS51192"/>
    </source>
</evidence>
<dbReference type="EC" id="3.1.21.3" evidence="10"/>
<sequence length="306" mass="35358">MNGLPLVQVELKKRGVAIREAFNQVHRYSKESFNSEHSLFKYLQLFVISNGTDSRYFANTTQRNKNSFDFTMNWAKADNSLLKDLKDFTATFFQKDTLLDVLLHYSVFDVSEALLVMRPYQIAATERILWKINSAYQAKNWSNTESGGYIWHTTGSGKTLTSFKAARLATELEFIDKVFFVVDRKDLDYQTMKEYQRFSPDSVNGSDSTAGLKRNLDKDDNKIIVTTIQKLNNLMKSENDLPIYNKQVVFIFDECHRSQFGEAQKNLKKSLRSSISSALLARRFFRKTLWGQTPRPACSVESYTLM</sequence>
<gene>
    <name evidence="12" type="primary">hsdR_5</name>
    <name evidence="12" type="ORF">NCTC9149_06178</name>
</gene>
<dbReference type="CDD" id="cd18030">
    <property type="entry name" value="DEXHc_RE_I_HsdR"/>
    <property type="match status" value="1"/>
</dbReference>
<dbReference type="InterPro" id="IPR007409">
    <property type="entry name" value="Restrct_endonuc_type1_HsdR_N"/>
</dbReference>
<keyword evidence="3" id="KW-0540">Nuclease</keyword>
<dbReference type="Gene3D" id="3.40.50.300">
    <property type="entry name" value="P-loop containing nucleotide triphosphate hydrolases"/>
    <property type="match status" value="1"/>
</dbReference>
<dbReference type="SUPFAM" id="SSF52540">
    <property type="entry name" value="P-loop containing nucleoside triphosphate hydrolases"/>
    <property type="match status" value="1"/>
</dbReference>
<keyword evidence="4 10" id="KW-0547">Nucleotide-binding</keyword>
<dbReference type="InterPro" id="IPR040980">
    <property type="entry name" value="SWI2_SNF2"/>
</dbReference>
<dbReference type="InterPro" id="IPR027417">
    <property type="entry name" value="P-loop_NTPase"/>
</dbReference>
<proteinExistence type="inferred from homology"/>
<protein>
    <recommendedName>
        <fullName evidence="10">Type I restriction enzyme endonuclease subunit</fullName>
        <shortName evidence="10">R protein</shortName>
        <ecNumber evidence="10">3.1.21.3</ecNumber>
    </recommendedName>
</protein>
<evidence type="ECO:0000256" key="4">
    <source>
        <dbReference type="ARBA" id="ARBA00022741"/>
    </source>
</evidence>
<keyword evidence="7 10" id="KW-0378">Hydrolase</keyword>
<dbReference type="PANTHER" id="PTHR30195:SF16">
    <property type="entry name" value="TYPE I RESTRICTION ENZYME ENDONUCLEASE SUBUNIT"/>
    <property type="match status" value="1"/>
</dbReference>
<comment type="subunit">
    <text evidence="10">The type I restriction/modification system is composed of three polypeptides R, M and S.</text>
</comment>
<evidence type="ECO:0000256" key="7">
    <source>
        <dbReference type="ARBA" id="ARBA00022801"/>
    </source>
</evidence>
<comment type="catalytic activity">
    <reaction evidence="1 10">
        <text>Endonucleolytic cleavage of DNA to give random double-stranded fragments with terminal 5'-phosphates, ATP is simultaneously hydrolyzed.</text>
        <dbReference type="EC" id="3.1.21.3"/>
    </reaction>
</comment>
<dbReference type="GO" id="GO:0003677">
    <property type="term" value="F:DNA binding"/>
    <property type="evidence" value="ECO:0007669"/>
    <property type="project" value="UniProtKB-KW"/>
</dbReference>
<evidence type="ECO:0000256" key="10">
    <source>
        <dbReference type="RuleBase" id="RU364115"/>
    </source>
</evidence>
<dbReference type="GO" id="GO:0005524">
    <property type="term" value="F:ATP binding"/>
    <property type="evidence" value="ECO:0007669"/>
    <property type="project" value="UniProtKB-KW"/>
</dbReference>
<dbReference type="InterPro" id="IPR014001">
    <property type="entry name" value="Helicase_ATP-bd"/>
</dbReference>
<reference evidence="12 13" key="1">
    <citation type="submission" date="2018-06" db="EMBL/GenBank/DDBJ databases">
        <authorList>
            <consortium name="Pathogen Informatics"/>
            <person name="Doyle S."/>
        </authorList>
    </citation>
    <scope>NUCLEOTIDE SEQUENCE [LARGE SCALE GENOMIC DNA]</scope>
    <source>
        <strain evidence="12 13">NCTC9149</strain>
    </source>
</reference>
<dbReference type="CDD" id="cd22332">
    <property type="entry name" value="HsdR_N"/>
    <property type="match status" value="1"/>
</dbReference>
<dbReference type="PROSITE" id="PS51192">
    <property type="entry name" value="HELICASE_ATP_BIND_1"/>
    <property type="match status" value="1"/>
</dbReference>
<dbReference type="GO" id="GO:0009035">
    <property type="term" value="F:type I site-specific deoxyribonuclease activity"/>
    <property type="evidence" value="ECO:0007669"/>
    <property type="project" value="UniProtKB-EC"/>
</dbReference>
<dbReference type="PANTHER" id="PTHR30195">
    <property type="entry name" value="TYPE I SITE-SPECIFIC DEOXYRIBONUCLEASE PROTEIN SUBUNIT M AND R"/>
    <property type="match status" value="1"/>
</dbReference>
<keyword evidence="5 10" id="KW-0680">Restriction system</keyword>
<keyword evidence="9 10" id="KW-0238">DNA-binding</keyword>
<comment type="caution">
    <text evidence="12">The sequence shown here is derived from an EMBL/GenBank/DDBJ whole genome shotgun (WGS) entry which is preliminary data.</text>
</comment>
<accession>A0A7H4PB63</accession>
<dbReference type="InterPro" id="IPR051268">
    <property type="entry name" value="Type-I_R_enzyme_R_subunit"/>
</dbReference>